<proteinExistence type="predicted"/>
<dbReference type="InterPro" id="IPR046787">
    <property type="entry name" value="DnaT_2"/>
</dbReference>
<dbReference type="Proteomes" id="UP000828678">
    <property type="component" value="Segment"/>
</dbReference>
<dbReference type="EMBL" id="MZ501266">
    <property type="protein sequence ID" value="QZA70454.1"/>
    <property type="molecule type" value="Genomic_DNA"/>
</dbReference>
<sequence length="176" mass="18994">MAIEIIVEDGTGKANSNSYVSIADLISFAALYQTELTDDDSTASLLIQAADYIESKSYKGSKANSNQAMKWPRKEAYINCEDDEELYPSNSIPVEIKKAQLQCALAVSNGVSLMPTVTAADYVLEETIGPITTKYADAAEYGLSYAPNLPIVDSLLSCLTNSNRPGLFRTVRGGYG</sequence>
<feature type="domain" description="Putative DnaT-like" evidence="1">
    <location>
        <begin position="4"/>
        <end position="173"/>
    </location>
</feature>
<dbReference type="Pfam" id="PF20557">
    <property type="entry name" value="DnaT_2"/>
    <property type="match status" value="1"/>
</dbReference>
<gene>
    <name evidence="2" type="primary">41</name>
    <name evidence="2" type="ORF">AH03_41</name>
</gene>
<evidence type="ECO:0000259" key="1">
    <source>
        <dbReference type="Pfam" id="PF20557"/>
    </source>
</evidence>
<reference evidence="2" key="1">
    <citation type="submission" date="2021-07" db="EMBL/GenBank/DDBJ databases">
        <authorList>
            <person name="Roth S.J."/>
            <person name="Krukonis G.P."/>
            <person name="Delesalle V.A."/>
        </authorList>
    </citation>
    <scope>NUCLEOTIDE SEQUENCE</scope>
</reference>
<evidence type="ECO:0000313" key="2">
    <source>
        <dbReference type="EMBL" id="QZA70454.1"/>
    </source>
</evidence>
<evidence type="ECO:0000313" key="3">
    <source>
        <dbReference type="Proteomes" id="UP000828678"/>
    </source>
</evidence>
<name>A0AAE8BPZ2_9CAUD</name>
<keyword evidence="3" id="KW-1185">Reference proteome</keyword>
<organism evidence="2 3">
    <name type="scientific">Erwinia phage AH03</name>
    <dbReference type="NCBI Taxonomy" id="2869568"/>
    <lineage>
        <taxon>Viruses</taxon>
        <taxon>Duplodnaviria</taxon>
        <taxon>Heunggongvirae</taxon>
        <taxon>Uroviricota</taxon>
        <taxon>Caudoviricetes</taxon>
        <taxon>Ahotrevirus</taxon>
        <taxon>Ahotrevirus AH03</taxon>
    </lineage>
</organism>
<accession>A0AAE8BPZ2</accession>
<protein>
    <submittedName>
        <fullName evidence="2">Head-to-tail adaptor</fullName>
    </submittedName>
</protein>